<dbReference type="SUPFAM" id="SSF52047">
    <property type="entry name" value="RNI-like"/>
    <property type="match status" value="1"/>
</dbReference>
<dbReference type="PANTHER" id="PTHR24114:SF50">
    <property type="entry name" value="RNI-LIKE PROTEIN"/>
    <property type="match status" value="1"/>
</dbReference>
<dbReference type="Proteomes" id="UP000694844">
    <property type="component" value="Chromosome 4"/>
</dbReference>
<evidence type="ECO:0000313" key="2">
    <source>
        <dbReference type="Proteomes" id="UP000694844"/>
    </source>
</evidence>
<evidence type="ECO:0000313" key="3">
    <source>
        <dbReference type="RefSeq" id="XP_022329199.1"/>
    </source>
</evidence>
<gene>
    <name evidence="3" type="primary">LOC111128075</name>
</gene>
<dbReference type="Gene3D" id="3.80.10.10">
    <property type="entry name" value="Ribonuclease Inhibitor"/>
    <property type="match status" value="2"/>
</dbReference>
<accession>A0A8B8DNP3</accession>
<protein>
    <submittedName>
        <fullName evidence="3">Leucine-rich repeat-containing protein 74B-like</fullName>
    </submittedName>
</protein>
<sequence>MSSLARERSTVSQNPPSRALTSANSTLRRSVQRADIDRETEEELLFLTDISRPVTHQDPVREDFDKFRLELTPTRPLEPHEVRQEIYRRECKRLRVIPLSSYIRHPIRNSLTVAHCGLGPRGAMALAAPLMLDHNISFLDIEGNAIGPIGLNYLMEACLETMCITQLNLSNNCLGNEGAKILCEAVQKLSLFEYLNLSNNGFKDEDSVLFADVIEKSKSLREIILAHNHFAERAGHEFGRALENNDRLEAFDISWNHINGRSAEAFAKGVKKNVGLKRLDISFNGFGREGSKALSLALKKNRTLQELDLSYNRMVDEDIEVLAQGLMENEALKTLAVGDNLLTHESSLHILRSIEDPKSLTVLESVDLKNVCVDQEFVHLLQEVKEIKTIDIKHGKIMKVGKPRRRRRRRKPRPKPEADKEKVNSTPAQPLADPMSKEETNIGIISNGGGDKNENSGQVFPPAPPPGGIVREPLILGENMVNMGTT</sequence>
<dbReference type="SMART" id="SM00368">
    <property type="entry name" value="LRR_RI"/>
    <property type="match status" value="7"/>
</dbReference>
<feature type="region of interest" description="Disordered" evidence="1">
    <location>
        <begin position="1"/>
        <end position="34"/>
    </location>
</feature>
<dbReference type="PANTHER" id="PTHR24114">
    <property type="entry name" value="LEUCINE RICH REPEAT FAMILY PROTEIN"/>
    <property type="match status" value="1"/>
</dbReference>
<dbReference type="Pfam" id="PF13516">
    <property type="entry name" value="LRR_6"/>
    <property type="match status" value="5"/>
</dbReference>
<dbReference type="RefSeq" id="XP_022329199.1">
    <property type="nucleotide sequence ID" value="XM_022473491.1"/>
</dbReference>
<proteinExistence type="predicted"/>
<feature type="compositionally biased region" description="Polar residues" evidence="1">
    <location>
        <begin position="10"/>
        <end position="29"/>
    </location>
</feature>
<reference evidence="3" key="1">
    <citation type="submission" date="2025-08" db="UniProtKB">
        <authorList>
            <consortium name="RefSeq"/>
        </authorList>
    </citation>
    <scope>IDENTIFICATION</scope>
    <source>
        <tissue evidence="3">Whole sample</tissue>
    </source>
</reference>
<dbReference type="GeneID" id="111128075"/>
<organism evidence="2 3">
    <name type="scientific">Crassostrea virginica</name>
    <name type="common">Eastern oyster</name>
    <dbReference type="NCBI Taxonomy" id="6565"/>
    <lineage>
        <taxon>Eukaryota</taxon>
        <taxon>Metazoa</taxon>
        <taxon>Spiralia</taxon>
        <taxon>Lophotrochozoa</taxon>
        <taxon>Mollusca</taxon>
        <taxon>Bivalvia</taxon>
        <taxon>Autobranchia</taxon>
        <taxon>Pteriomorphia</taxon>
        <taxon>Ostreida</taxon>
        <taxon>Ostreoidea</taxon>
        <taxon>Ostreidae</taxon>
        <taxon>Crassostrea</taxon>
    </lineage>
</organism>
<dbReference type="InterPro" id="IPR001611">
    <property type="entry name" value="Leu-rich_rpt"/>
</dbReference>
<keyword evidence="2" id="KW-1185">Reference proteome</keyword>
<name>A0A8B8DNP3_CRAVI</name>
<dbReference type="OrthoDB" id="120976at2759"/>
<dbReference type="AlphaFoldDB" id="A0A8B8DNP3"/>
<dbReference type="KEGG" id="cvn:111128075"/>
<feature type="compositionally biased region" description="Basic residues" evidence="1">
    <location>
        <begin position="398"/>
        <end position="413"/>
    </location>
</feature>
<feature type="compositionally biased region" description="Basic and acidic residues" evidence="1">
    <location>
        <begin position="414"/>
        <end position="423"/>
    </location>
</feature>
<dbReference type="InterPro" id="IPR032675">
    <property type="entry name" value="LRR_dom_sf"/>
</dbReference>
<dbReference type="InterPro" id="IPR052394">
    <property type="entry name" value="LRR-containing"/>
</dbReference>
<feature type="region of interest" description="Disordered" evidence="1">
    <location>
        <begin position="398"/>
        <end position="472"/>
    </location>
</feature>
<evidence type="ECO:0000256" key="1">
    <source>
        <dbReference type="SAM" id="MobiDB-lite"/>
    </source>
</evidence>